<keyword evidence="3" id="KW-1185">Reference proteome</keyword>
<dbReference type="InterPro" id="IPR043502">
    <property type="entry name" value="DNA/RNA_pol_sf"/>
</dbReference>
<sequence>MAIDPALRRLQNNFNRHKILAFDDDLALLADNPQELQTNLDLIHDDLARMGIRLNPSKSVALHIGGSVPVGARETSFSIGSTPLTVVSEFDRHRFLGKPVGFSVLPDYASLKPWALWLLIQSLKLDRFNRLRPVILRL</sequence>
<accession>A0A4Y2NYT3</accession>
<evidence type="ECO:0000259" key="1">
    <source>
        <dbReference type="PROSITE" id="PS50878"/>
    </source>
</evidence>
<feature type="domain" description="Reverse transcriptase" evidence="1">
    <location>
        <begin position="1"/>
        <end position="100"/>
    </location>
</feature>
<dbReference type="OrthoDB" id="6503643at2759"/>
<organism evidence="2 3">
    <name type="scientific">Araneus ventricosus</name>
    <name type="common">Orbweaver spider</name>
    <name type="synonym">Epeira ventricosa</name>
    <dbReference type="NCBI Taxonomy" id="182803"/>
    <lineage>
        <taxon>Eukaryota</taxon>
        <taxon>Metazoa</taxon>
        <taxon>Ecdysozoa</taxon>
        <taxon>Arthropoda</taxon>
        <taxon>Chelicerata</taxon>
        <taxon>Arachnida</taxon>
        <taxon>Araneae</taxon>
        <taxon>Araneomorphae</taxon>
        <taxon>Entelegynae</taxon>
        <taxon>Araneoidea</taxon>
        <taxon>Araneidae</taxon>
        <taxon>Araneus</taxon>
    </lineage>
</organism>
<dbReference type="Pfam" id="PF00078">
    <property type="entry name" value="RVT_1"/>
    <property type="match status" value="1"/>
</dbReference>
<evidence type="ECO:0000313" key="3">
    <source>
        <dbReference type="Proteomes" id="UP000499080"/>
    </source>
</evidence>
<dbReference type="EMBL" id="BGPR01010200">
    <property type="protein sequence ID" value="GBN44835.1"/>
    <property type="molecule type" value="Genomic_DNA"/>
</dbReference>
<reference evidence="2 3" key="1">
    <citation type="journal article" date="2019" name="Sci. Rep.">
        <title>Orb-weaving spider Araneus ventricosus genome elucidates the spidroin gene catalogue.</title>
        <authorList>
            <person name="Kono N."/>
            <person name="Nakamura H."/>
            <person name="Ohtoshi R."/>
            <person name="Moran D.A.P."/>
            <person name="Shinohara A."/>
            <person name="Yoshida Y."/>
            <person name="Fujiwara M."/>
            <person name="Mori M."/>
            <person name="Tomita M."/>
            <person name="Arakawa K."/>
        </authorList>
    </citation>
    <scope>NUCLEOTIDE SEQUENCE [LARGE SCALE GENOMIC DNA]</scope>
</reference>
<dbReference type="InterPro" id="IPR000477">
    <property type="entry name" value="RT_dom"/>
</dbReference>
<gene>
    <name evidence="2" type="ORF">AVEN_133524_1</name>
</gene>
<proteinExistence type="predicted"/>
<dbReference type="Proteomes" id="UP000499080">
    <property type="component" value="Unassembled WGS sequence"/>
</dbReference>
<evidence type="ECO:0000313" key="2">
    <source>
        <dbReference type="EMBL" id="GBN44835.1"/>
    </source>
</evidence>
<dbReference type="SUPFAM" id="SSF56672">
    <property type="entry name" value="DNA/RNA polymerases"/>
    <property type="match status" value="1"/>
</dbReference>
<dbReference type="GO" id="GO:0071897">
    <property type="term" value="P:DNA biosynthetic process"/>
    <property type="evidence" value="ECO:0007669"/>
    <property type="project" value="UniProtKB-ARBA"/>
</dbReference>
<dbReference type="PROSITE" id="PS50878">
    <property type="entry name" value="RT_POL"/>
    <property type="match status" value="1"/>
</dbReference>
<protein>
    <recommendedName>
        <fullName evidence="1">Reverse transcriptase domain-containing protein</fullName>
    </recommendedName>
</protein>
<comment type="caution">
    <text evidence="2">The sequence shown here is derived from an EMBL/GenBank/DDBJ whole genome shotgun (WGS) entry which is preliminary data.</text>
</comment>
<name>A0A4Y2NYT3_ARAVE</name>
<dbReference type="AlphaFoldDB" id="A0A4Y2NYT3"/>